<feature type="region of interest" description="Disordered" evidence="1">
    <location>
        <begin position="131"/>
        <end position="153"/>
    </location>
</feature>
<comment type="caution">
    <text evidence="2">The sequence shown here is derived from an EMBL/GenBank/DDBJ whole genome shotgun (WGS) entry which is preliminary data.</text>
</comment>
<evidence type="ECO:0000313" key="3">
    <source>
        <dbReference type="Proteomes" id="UP000263268"/>
    </source>
</evidence>
<dbReference type="AlphaFoldDB" id="A0A3D6BT60"/>
<dbReference type="EMBL" id="DPRK01000208">
    <property type="protein sequence ID" value="HCY82456.1"/>
    <property type="molecule type" value="Genomic_DNA"/>
</dbReference>
<gene>
    <name evidence="2" type="ORF">DHV22_13075</name>
</gene>
<proteinExistence type="predicted"/>
<evidence type="ECO:0000313" key="2">
    <source>
        <dbReference type="EMBL" id="HCY82456.1"/>
    </source>
</evidence>
<protein>
    <submittedName>
        <fullName evidence="2">Uncharacterized protein</fullName>
    </submittedName>
</protein>
<accession>A0A3D6BT60</accession>
<feature type="compositionally biased region" description="Basic and acidic residues" evidence="1">
    <location>
        <begin position="141"/>
        <end position="153"/>
    </location>
</feature>
<reference evidence="2 3" key="1">
    <citation type="journal article" date="2018" name="Nat. Biotechnol.">
        <title>A standardized bacterial taxonomy based on genome phylogeny substantially revises the tree of life.</title>
        <authorList>
            <person name="Parks D.H."/>
            <person name="Chuvochina M."/>
            <person name="Waite D.W."/>
            <person name="Rinke C."/>
            <person name="Skarshewski A."/>
            <person name="Chaumeil P.A."/>
            <person name="Hugenholtz P."/>
        </authorList>
    </citation>
    <scope>NUCLEOTIDE SEQUENCE [LARGE SCALE GENOMIC DNA]</scope>
    <source>
        <strain evidence="2">UBA10227</strain>
    </source>
</reference>
<organism evidence="2 3">
    <name type="scientific">Xanthomarina gelatinilytica</name>
    <dbReference type="NCBI Taxonomy" id="1137281"/>
    <lineage>
        <taxon>Bacteria</taxon>
        <taxon>Pseudomonadati</taxon>
        <taxon>Bacteroidota</taxon>
        <taxon>Flavobacteriia</taxon>
        <taxon>Flavobacteriales</taxon>
        <taxon>Flavobacteriaceae</taxon>
        <taxon>Xanthomarina</taxon>
    </lineage>
</organism>
<evidence type="ECO:0000256" key="1">
    <source>
        <dbReference type="SAM" id="MobiDB-lite"/>
    </source>
</evidence>
<dbReference type="Proteomes" id="UP000263268">
    <property type="component" value="Unassembled WGS sequence"/>
</dbReference>
<name>A0A3D6BT60_9FLAO</name>
<sequence length="153" mass="18181">MATSEFAVANSDLQKFQPDILGFGIADFGDELQLAENDVIRQIRAEWWEKYRHSVRYKDITKVTSVEMDSSKLTNSQWTNCVSYMALWKYIFPQLTKWREEEDSFMRQMKFYRDRYSEEFQSVLRDGVEYDEDGGGSISNSEKEPFHDLRLTR</sequence>